<dbReference type="AlphaFoldDB" id="A0A9P6K1Z6"/>
<dbReference type="Proteomes" id="UP000723463">
    <property type="component" value="Unassembled WGS sequence"/>
</dbReference>
<reference evidence="6" key="1">
    <citation type="journal article" date="2020" name="Fungal Divers.">
        <title>Resolving the Mortierellaceae phylogeny through synthesis of multi-gene phylogenetics and phylogenomics.</title>
        <authorList>
            <person name="Vandepol N."/>
            <person name="Liber J."/>
            <person name="Desiro A."/>
            <person name="Na H."/>
            <person name="Kennedy M."/>
            <person name="Barry K."/>
            <person name="Grigoriev I.V."/>
            <person name="Miller A.N."/>
            <person name="O'Donnell K."/>
            <person name="Stajich J.E."/>
            <person name="Bonito G."/>
        </authorList>
    </citation>
    <scope>NUCLEOTIDE SEQUENCE</scope>
    <source>
        <strain evidence="6">NRRL 2591</strain>
    </source>
</reference>
<evidence type="ECO:0000259" key="5">
    <source>
        <dbReference type="Pfam" id="PF20147"/>
    </source>
</evidence>
<organism evidence="6 7">
    <name type="scientific">Mortierella hygrophila</name>
    <dbReference type="NCBI Taxonomy" id="979708"/>
    <lineage>
        <taxon>Eukaryota</taxon>
        <taxon>Fungi</taxon>
        <taxon>Fungi incertae sedis</taxon>
        <taxon>Mucoromycota</taxon>
        <taxon>Mortierellomycotina</taxon>
        <taxon>Mortierellomycetes</taxon>
        <taxon>Mortierellales</taxon>
        <taxon>Mortierellaceae</taxon>
        <taxon>Mortierella</taxon>
    </lineage>
</organism>
<name>A0A9P6K1Z6_9FUNG</name>
<feature type="compositionally biased region" description="Basic and acidic residues" evidence="4">
    <location>
        <begin position="170"/>
        <end position="182"/>
    </location>
</feature>
<dbReference type="GO" id="GO:0043657">
    <property type="term" value="C:host cell"/>
    <property type="evidence" value="ECO:0007669"/>
    <property type="project" value="UniProtKB-SubCell"/>
</dbReference>
<keyword evidence="7" id="KW-1185">Reference proteome</keyword>
<comment type="subcellular location">
    <subcellularLocation>
        <location evidence="1">Host cell</location>
    </subcellularLocation>
    <subcellularLocation>
        <location evidence="2">Secreted</location>
    </subcellularLocation>
</comment>
<evidence type="ECO:0000256" key="4">
    <source>
        <dbReference type="SAM" id="MobiDB-lite"/>
    </source>
</evidence>
<accession>A0A9P6K1Z6</accession>
<comment type="caution">
    <text evidence="6">The sequence shown here is derived from an EMBL/GenBank/DDBJ whole genome shotgun (WGS) entry which is preliminary data.</text>
</comment>
<dbReference type="InterPro" id="IPR045379">
    <property type="entry name" value="Crinkler_N"/>
</dbReference>
<protein>
    <recommendedName>
        <fullName evidence="5">Crinkler effector protein N-terminal domain-containing protein</fullName>
    </recommendedName>
</protein>
<dbReference type="PANTHER" id="PTHR33129:SF1">
    <property type="entry name" value="ATP-BINDING PROTEIN"/>
    <property type="match status" value="1"/>
</dbReference>
<evidence type="ECO:0000256" key="2">
    <source>
        <dbReference type="ARBA" id="ARBA00004613"/>
    </source>
</evidence>
<evidence type="ECO:0000256" key="3">
    <source>
        <dbReference type="ARBA" id="ARBA00022525"/>
    </source>
</evidence>
<feature type="domain" description="Crinkler effector protein N-terminal" evidence="5">
    <location>
        <begin position="5"/>
        <end position="73"/>
    </location>
</feature>
<evidence type="ECO:0000313" key="7">
    <source>
        <dbReference type="Proteomes" id="UP000723463"/>
    </source>
</evidence>
<keyword evidence="3" id="KW-0964">Secreted</keyword>
<dbReference type="PANTHER" id="PTHR33129">
    <property type="entry name" value="PROTEIN KINASE DOMAIN-CONTAINING PROTEIN-RELATED"/>
    <property type="match status" value="1"/>
</dbReference>
<evidence type="ECO:0000313" key="6">
    <source>
        <dbReference type="EMBL" id="KAF9542563.1"/>
    </source>
</evidence>
<sequence>MAEDLTLLCLIDGQSTSDVFSVEINPKKTVDGLKTFIRNKNLNKFRNVDANELTLWQVSIPDIDDDETPLSSTRKRHRPLTLTDAIEDAGLAEIAMVDDGFSLSRLDNKQRVVLLDFLGQKVNRSETFHSISNTAQEWRRAFIEDKGKLLAPPGTKLPVALSTTVQPLQDTKKEDDTKKKDTTTLSAPSGTKLPIVGTNSLYVREIYKVLHDTILSKFEGKRTCTGDEVPNHVAVAGTSRIGESAKNERTRTGDEPPKQIVVTGTSGIGKSAFLVYFAIRLLAESDDDNPPIIIFHTKLSEKCYVFGGRSTVRSGNIDVFRPFLNLHDTWYFVDSSPYPVLNQAKTVIAYSSKTLYSEAPEFKYVDIEVAWRYYMPPWSLEELEACRTSVEGYSMVSFELMDELYSKIGGMPRYVLERPMKELNHRPRDLDGAKTKALYRLEQTLKTVDSSITLLQQLFPQGKDDLDSSDSLVHRWPTDDHRTARLEWASAYVAEKIIGSLTRDAWDDVMKNLIGVSDGGASGILFKAYVLRAFREGGHTFELKDLETGESARLEIPQNPKIVHFDKITQTLPGTLFIPKVCNYACVHLLLAPRDLFQITVSENRPIKGLPLKNLITSLREASWIPPDDLRLIFVVPSCVYANFKKQNYLDSDGRVYVKVPQEFQHVKQYALKIDMESAVAGRSLGLQTPLQ</sequence>
<dbReference type="Pfam" id="PF20147">
    <property type="entry name" value="Crinkler"/>
    <property type="match status" value="1"/>
</dbReference>
<dbReference type="EMBL" id="JAAAXW010000135">
    <property type="protein sequence ID" value="KAF9542563.1"/>
    <property type="molecule type" value="Genomic_DNA"/>
</dbReference>
<gene>
    <name evidence="6" type="ORF">EC957_001856</name>
</gene>
<proteinExistence type="predicted"/>
<evidence type="ECO:0000256" key="1">
    <source>
        <dbReference type="ARBA" id="ARBA00004340"/>
    </source>
</evidence>
<dbReference type="GO" id="GO:0005576">
    <property type="term" value="C:extracellular region"/>
    <property type="evidence" value="ECO:0007669"/>
    <property type="project" value="UniProtKB-SubCell"/>
</dbReference>
<feature type="region of interest" description="Disordered" evidence="4">
    <location>
        <begin position="163"/>
        <end position="189"/>
    </location>
</feature>
<dbReference type="InterPro" id="IPR052980">
    <property type="entry name" value="Crinkler_effector"/>
</dbReference>